<accession>A0A9W9FRX7</accession>
<gene>
    <name evidence="4" type="ORF">NUU61_002584</name>
</gene>
<dbReference type="Gene3D" id="3.90.79.10">
    <property type="entry name" value="Nucleoside Triphosphate Pyrophosphohydrolase"/>
    <property type="match status" value="1"/>
</dbReference>
<evidence type="ECO:0000313" key="4">
    <source>
        <dbReference type="EMBL" id="KAJ5105237.1"/>
    </source>
</evidence>
<keyword evidence="1 2" id="KW-0378">Hydrolase</keyword>
<dbReference type="PROSITE" id="PS51462">
    <property type="entry name" value="NUDIX"/>
    <property type="match status" value="1"/>
</dbReference>
<reference evidence="4" key="1">
    <citation type="submission" date="2022-11" db="EMBL/GenBank/DDBJ databases">
        <authorList>
            <person name="Petersen C."/>
        </authorList>
    </citation>
    <scope>NUCLEOTIDE SEQUENCE</scope>
    <source>
        <strain evidence="4">IBT 34128</strain>
    </source>
</reference>
<dbReference type="InterPro" id="IPR020084">
    <property type="entry name" value="NUDIX_hydrolase_CS"/>
</dbReference>
<keyword evidence="5" id="KW-1185">Reference proteome</keyword>
<dbReference type="OrthoDB" id="447842at2759"/>
<dbReference type="EMBL" id="JAPMSZ010000004">
    <property type="protein sequence ID" value="KAJ5105237.1"/>
    <property type="molecule type" value="Genomic_DNA"/>
</dbReference>
<sequence>MEARVGIGVFVCNEEGEFVLGKRQGSMGAGTWAIPGGHLEFGESFENCAVREVLEETGLEIRELRFLTATNSVMEKEDKHYVTIFMRAVVSEAGAQPQIVEPEKCSAWEWVSWDEFQDYVAKQMNSPESEFQGRKMFLPLVNLLQQRPDFRI</sequence>
<dbReference type="Proteomes" id="UP001141434">
    <property type="component" value="Unassembled WGS sequence"/>
</dbReference>
<protein>
    <submittedName>
        <fullName evidence="4">NUDIX hydrolase</fullName>
    </submittedName>
</protein>
<evidence type="ECO:0000259" key="3">
    <source>
        <dbReference type="PROSITE" id="PS51462"/>
    </source>
</evidence>
<dbReference type="PROSITE" id="PS00893">
    <property type="entry name" value="NUDIX_BOX"/>
    <property type="match status" value="1"/>
</dbReference>
<dbReference type="Pfam" id="PF00293">
    <property type="entry name" value="NUDIX"/>
    <property type="match status" value="1"/>
</dbReference>
<proteinExistence type="inferred from homology"/>
<dbReference type="FunFam" id="3.90.79.10:FF:000060">
    <property type="entry name" value="Nudix hydrolase 1"/>
    <property type="match status" value="1"/>
</dbReference>
<dbReference type="PANTHER" id="PTHR16099">
    <property type="entry name" value="8-OXO-DGTP DIPHOSPHATES NUDT15"/>
    <property type="match status" value="1"/>
</dbReference>
<comment type="similarity">
    <text evidence="2">Belongs to the Nudix hydrolase family.</text>
</comment>
<dbReference type="GO" id="GO:0005829">
    <property type="term" value="C:cytosol"/>
    <property type="evidence" value="ECO:0007669"/>
    <property type="project" value="TreeGrafter"/>
</dbReference>
<name>A0A9W9FRX7_9EURO</name>
<feature type="domain" description="Nudix hydrolase" evidence="3">
    <location>
        <begin position="2"/>
        <end position="137"/>
    </location>
</feature>
<dbReference type="InterPro" id="IPR020476">
    <property type="entry name" value="Nudix_hydrolase"/>
</dbReference>
<reference evidence="4" key="2">
    <citation type="journal article" date="2023" name="IMA Fungus">
        <title>Comparative genomic study of the Penicillium genus elucidates a diverse pangenome and 15 lateral gene transfer events.</title>
        <authorList>
            <person name="Petersen C."/>
            <person name="Sorensen T."/>
            <person name="Nielsen M.R."/>
            <person name="Sondergaard T.E."/>
            <person name="Sorensen J.L."/>
            <person name="Fitzpatrick D.A."/>
            <person name="Frisvad J.C."/>
            <person name="Nielsen K.L."/>
        </authorList>
    </citation>
    <scope>NUCLEOTIDE SEQUENCE</scope>
    <source>
        <strain evidence="4">IBT 34128</strain>
    </source>
</reference>
<organism evidence="4 5">
    <name type="scientific">Penicillium alfredii</name>
    <dbReference type="NCBI Taxonomy" id="1506179"/>
    <lineage>
        <taxon>Eukaryota</taxon>
        <taxon>Fungi</taxon>
        <taxon>Dikarya</taxon>
        <taxon>Ascomycota</taxon>
        <taxon>Pezizomycotina</taxon>
        <taxon>Eurotiomycetes</taxon>
        <taxon>Eurotiomycetidae</taxon>
        <taxon>Eurotiales</taxon>
        <taxon>Aspergillaceae</taxon>
        <taxon>Penicillium</taxon>
    </lineage>
</organism>
<dbReference type="PRINTS" id="PR00502">
    <property type="entry name" value="NUDIXFAMILY"/>
</dbReference>
<dbReference type="SUPFAM" id="SSF55811">
    <property type="entry name" value="Nudix"/>
    <property type="match status" value="1"/>
</dbReference>
<dbReference type="AlphaFoldDB" id="A0A9W9FRX7"/>
<evidence type="ECO:0000256" key="1">
    <source>
        <dbReference type="ARBA" id="ARBA00022801"/>
    </source>
</evidence>
<dbReference type="GO" id="GO:0035539">
    <property type="term" value="F:8-oxo-7,8-dihydrodeoxyguanosine triphosphate pyrophosphatase activity"/>
    <property type="evidence" value="ECO:0007669"/>
    <property type="project" value="TreeGrafter"/>
</dbReference>
<comment type="caution">
    <text evidence="4">The sequence shown here is derived from an EMBL/GenBank/DDBJ whole genome shotgun (WGS) entry which is preliminary data.</text>
</comment>
<dbReference type="RefSeq" id="XP_056514233.1">
    <property type="nucleotide sequence ID" value="XM_056653166.1"/>
</dbReference>
<dbReference type="GeneID" id="81392334"/>
<dbReference type="InterPro" id="IPR000086">
    <property type="entry name" value="NUDIX_hydrolase_dom"/>
</dbReference>
<dbReference type="CDD" id="cd04678">
    <property type="entry name" value="NUDIX_MTH2_Nudt15"/>
    <property type="match status" value="1"/>
</dbReference>
<dbReference type="InterPro" id="IPR015797">
    <property type="entry name" value="NUDIX_hydrolase-like_dom_sf"/>
</dbReference>
<evidence type="ECO:0000256" key="2">
    <source>
        <dbReference type="RuleBase" id="RU003476"/>
    </source>
</evidence>
<dbReference type="GO" id="GO:0006203">
    <property type="term" value="P:dGTP catabolic process"/>
    <property type="evidence" value="ECO:0007669"/>
    <property type="project" value="TreeGrafter"/>
</dbReference>
<evidence type="ECO:0000313" key="5">
    <source>
        <dbReference type="Proteomes" id="UP001141434"/>
    </source>
</evidence>
<dbReference type="PANTHER" id="PTHR16099:SF5">
    <property type="entry name" value="NUCLEOTIDE TRIPHOSPHATE DIPHOSPHATASE NUDT15"/>
    <property type="match status" value="1"/>
</dbReference>